<accession>A0A1I7X8M5</accession>
<protein>
    <submittedName>
        <fullName evidence="2">Secreted protein</fullName>
    </submittedName>
</protein>
<evidence type="ECO:0000313" key="2">
    <source>
        <dbReference type="WBParaSite" id="Hba_13747"/>
    </source>
</evidence>
<dbReference type="WBParaSite" id="Hba_13747">
    <property type="protein sequence ID" value="Hba_13747"/>
    <property type="gene ID" value="Hba_13747"/>
</dbReference>
<proteinExistence type="predicted"/>
<evidence type="ECO:0000313" key="1">
    <source>
        <dbReference type="Proteomes" id="UP000095283"/>
    </source>
</evidence>
<dbReference type="AlphaFoldDB" id="A0A1I7X8M5"/>
<keyword evidence="1" id="KW-1185">Reference proteome</keyword>
<dbReference type="Proteomes" id="UP000095283">
    <property type="component" value="Unplaced"/>
</dbReference>
<sequence length="87" mass="9580">MFFLRCLASNEMHTLSRRPMLFSESSYDTHFPSSRIFPISCNRLETVAGPFPSCSASSSCVCDVFSCNNASKAPVLVGRGVPERFGH</sequence>
<organism evidence="1 2">
    <name type="scientific">Heterorhabditis bacteriophora</name>
    <name type="common">Entomopathogenic nematode worm</name>
    <dbReference type="NCBI Taxonomy" id="37862"/>
    <lineage>
        <taxon>Eukaryota</taxon>
        <taxon>Metazoa</taxon>
        <taxon>Ecdysozoa</taxon>
        <taxon>Nematoda</taxon>
        <taxon>Chromadorea</taxon>
        <taxon>Rhabditida</taxon>
        <taxon>Rhabditina</taxon>
        <taxon>Rhabditomorpha</taxon>
        <taxon>Strongyloidea</taxon>
        <taxon>Heterorhabditidae</taxon>
        <taxon>Heterorhabditis</taxon>
    </lineage>
</organism>
<reference evidence="2" key="1">
    <citation type="submission" date="2016-11" db="UniProtKB">
        <authorList>
            <consortium name="WormBaseParasite"/>
        </authorList>
    </citation>
    <scope>IDENTIFICATION</scope>
</reference>
<name>A0A1I7X8M5_HETBA</name>